<protein>
    <submittedName>
        <fullName evidence="3">Alkaline shock response membrane anchor protein AmaP</fullName>
    </submittedName>
</protein>
<dbReference type="EMBL" id="VBTH01000008">
    <property type="protein sequence ID" value="TLQ04295.1"/>
    <property type="molecule type" value="Genomic_DNA"/>
</dbReference>
<dbReference type="RefSeq" id="WP_057803197.1">
    <property type="nucleotide sequence ID" value="NZ_JQBX01000010.1"/>
</dbReference>
<dbReference type="STRING" id="331679.IV81_GL000254"/>
<dbReference type="NCBIfam" id="NF033218">
    <property type="entry name" value="anchor_AmaP"/>
    <property type="match status" value="1"/>
</dbReference>
<dbReference type="Proteomes" id="UP000305541">
    <property type="component" value="Unassembled WGS sequence"/>
</dbReference>
<dbReference type="EMBL" id="JQBX01000010">
    <property type="protein sequence ID" value="KRN93850.1"/>
    <property type="molecule type" value="Genomic_DNA"/>
</dbReference>
<dbReference type="AlphaFoldDB" id="A0A0R2L3P4"/>
<accession>A0A0R2L3P4</accession>
<keyword evidence="1" id="KW-0812">Transmembrane</keyword>
<dbReference type="OrthoDB" id="2248077at2"/>
<dbReference type="PATRIC" id="fig|331679.3.peg.259"/>
<evidence type="ECO:0000313" key="4">
    <source>
        <dbReference type="Proteomes" id="UP000051859"/>
    </source>
</evidence>
<keyword evidence="1" id="KW-0472">Membrane</keyword>
<proteinExistence type="predicted"/>
<feature type="transmembrane region" description="Helical" evidence="1">
    <location>
        <begin position="50"/>
        <end position="71"/>
    </location>
</feature>
<evidence type="ECO:0000313" key="2">
    <source>
        <dbReference type="EMBL" id="KRN93850.1"/>
    </source>
</evidence>
<gene>
    <name evidence="3" type="primary">amaP</name>
    <name evidence="3" type="ORF">FEZ51_05710</name>
    <name evidence="2" type="ORF">IV81_GL000254</name>
</gene>
<reference evidence="3 5" key="2">
    <citation type="submission" date="2019-05" db="EMBL/GenBank/DDBJ databases">
        <title>The metagenome of a microbial culture collection derived from dairy environment covers the genomic content of the human microbiome.</title>
        <authorList>
            <person name="Roder T."/>
            <person name="Wuthrich D."/>
            <person name="Sattari Z."/>
            <person name="Von Ah U."/>
            <person name="Bar C."/>
            <person name="Ronchi F."/>
            <person name="Macpherson A.J."/>
            <person name="Ganal-Vonarburg S.C."/>
            <person name="Bruggmann R."/>
            <person name="Vergeres G."/>
        </authorList>
    </citation>
    <scope>NUCLEOTIDE SEQUENCE [LARGE SCALE GENOMIC DNA]</scope>
    <source>
        <strain evidence="3 5">FAM 18815</strain>
    </source>
</reference>
<dbReference type="Proteomes" id="UP000051859">
    <property type="component" value="Unassembled WGS sequence"/>
</dbReference>
<reference evidence="2 4" key="1">
    <citation type="journal article" date="2015" name="Genome Announc.">
        <title>Expanding the biotechnology potential of lactobacilli through comparative genomics of 213 strains and associated genera.</title>
        <authorList>
            <person name="Sun Z."/>
            <person name="Harris H.M."/>
            <person name="McCann A."/>
            <person name="Guo C."/>
            <person name="Argimon S."/>
            <person name="Zhang W."/>
            <person name="Yang X."/>
            <person name="Jeffery I.B."/>
            <person name="Cooney J.C."/>
            <person name="Kagawa T.F."/>
            <person name="Liu W."/>
            <person name="Song Y."/>
            <person name="Salvetti E."/>
            <person name="Wrobel A."/>
            <person name="Rasinkangas P."/>
            <person name="Parkhill J."/>
            <person name="Rea M.C."/>
            <person name="O'Sullivan O."/>
            <person name="Ritari J."/>
            <person name="Douillard F.P."/>
            <person name="Paul Ross R."/>
            <person name="Yang R."/>
            <person name="Briner A.E."/>
            <person name="Felis G.E."/>
            <person name="de Vos W.M."/>
            <person name="Barrangou R."/>
            <person name="Klaenhammer T.R."/>
            <person name="Caufield P.W."/>
            <person name="Cui Y."/>
            <person name="Zhang H."/>
            <person name="O'Toole P.W."/>
        </authorList>
    </citation>
    <scope>NUCLEOTIDE SEQUENCE [LARGE SCALE GENOMIC DNA]</scope>
    <source>
        <strain evidence="2 4">DSM 18001</strain>
    </source>
</reference>
<comment type="caution">
    <text evidence="2">The sequence shown here is derived from an EMBL/GenBank/DDBJ whole genome shotgun (WGS) entry which is preliminary data.</text>
</comment>
<keyword evidence="1" id="KW-1133">Transmembrane helix</keyword>
<name>A0A0R2L3P4_9LACO</name>
<evidence type="ECO:0000313" key="3">
    <source>
        <dbReference type="EMBL" id="TLQ04295.1"/>
    </source>
</evidence>
<keyword evidence="4" id="KW-1185">Reference proteome</keyword>
<feature type="transmembrane region" description="Helical" evidence="1">
    <location>
        <begin position="7"/>
        <end position="30"/>
    </location>
</feature>
<evidence type="ECO:0000256" key="1">
    <source>
        <dbReference type="SAM" id="Phobius"/>
    </source>
</evidence>
<organism evidence="2 4">
    <name type="scientific">Pediococcus stilesii</name>
    <dbReference type="NCBI Taxonomy" id="331679"/>
    <lineage>
        <taxon>Bacteria</taxon>
        <taxon>Bacillati</taxon>
        <taxon>Bacillota</taxon>
        <taxon>Bacilli</taxon>
        <taxon>Lactobacillales</taxon>
        <taxon>Lactobacillaceae</taxon>
        <taxon>Pediococcus</taxon>
    </lineage>
</organism>
<evidence type="ECO:0000313" key="5">
    <source>
        <dbReference type="Proteomes" id="UP000305541"/>
    </source>
</evidence>
<sequence length="181" mass="20432">MSRTSKTLLSLMAVITLIQALWFVALEVYIPYVTDFFNSVKTMDENFIEVMAIVFAVVVALFALVMLIVALTSRSSERDLKLKDGKGNLTVPKKAMEKIIDKSIVNNHQVGNVQTKVKVRGRDRLQVRVQVEDLTDSNYGVNAKDIQQTVQDNVQRHLGMKSNVKVQIIPRERSTKSLKVI</sequence>